<feature type="domain" description="DUF7779" evidence="3">
    <location>
        <begin position="327"/>
        <end position="421"/>
    </location>
</feature>
<dbReference type="AlphaFoldDB" id="A0A9N8RQ99"/>
<protein>
    <recommendedName>
        <fullName evidence="6">NB-ARC domain-containing protein</fullName>
    </recommendedName>
</protein>
<evidence type="ECO:0008006" key="6">
    <source>
        <dbReference type="Google" id="ProtNLM"/>
    </source>
</evidence>
<dbReference type="PANTHER" id="PTHR46082">
    <property type="entry name" value="ATP/GTP-BINDING PROTEIN-RELATED"/>
    <property type="match status" value="1"/>
</dbReference>
<feature type="domain" description="NB-ARC" evidence="2">
    <location>
        <begin position="71"/>
        <end position="233"/>
    </location>
</feature>
<dbReference type="InterPro" id="IPR053137">
    <property type="entry name" value="NLR-like"/>
</dbReference>
<dbReference type="SUPFAM" id="SSF52540">
    <property type="entry name" value="P-loop containing nucleoside triphosphate hydrolases"/>
    <property type="match status" value="1"/>
</dbReference>
<dbReference type="InterPro" id="IPR011990">
    <property type="entry name" value="TPR-like_helical_dom_sf"/>
</dbReference>
<dbReference type="InterPro" id="IPR002182">
    <property type="entry name" value="NB-ARC"/>
</dbReference>
<dbReference type="EMBL" id="CAJPIJ010000192">
    <property type="protein sequence ID" value="CAG2009515.1"/>
    <property type="molecule type" value="Genomic_DNA"/>
</dbReference>
<dbReference type="SUPFAM" id="SSF48452">
    <property type="entry name" value="TPR-like"/>
    <property type="match status" value="5"/>
</dbReference>
<accession>A0A9N8RQ99</accession>
<dbReference type="PRINTS" id="PR00381">
    <property type="entry name" value="KINESINLIGHT"/>
</dbReference>
<dbReference type="Pfam" id="PF25000">
    <property type="entry name" value="DUF7779"/>
    <property type="match status" value="1"/>
</dbReference>
<dbReference type="Gene3D" id="3.40.50.300">
    <property type="entry name" value="P-loop containing nucleotide triphosphate hydrolases"/>
    <property type="match status" value="1"/>
</dbReference>
<proteinExistence type="predicted"/>
<dbReference type="GO" id="GO:0043531">
    <property type="term" value="F:ADP binding"/>
    <property type="evidence" value="ECO:0007669"/>
    <property type="project" value="InterPro"/>
</dbReference>
<dbReference type="Pfam" id="PF00931">
    <property type="entry name" value="NB-ARC"/>
    <property type="match status" value="1"/>
</dbReference>
<reference evidence="4" key="1">
    <citation type="submission" date="2021-03" db="EMBL/GenBank/DDBJ databases">
        <authorList>
            <person name="Alouane T."/>
            <person name="Langin T."/>
            <person name="Bonhomme L."/>
        </authorList>
    </citation>
    <scope>NUCLEOTIDE SEQUENCE</scope>
    <source>
        <strain evidence="4">MDC_Fg202</strain>
    </source>
</reference>
<sequence length="1024" mass="115930">MPEQVLSIAFGDGNHGLQVGQSNAPIHTTFNLKLEPAEPTPPPFASIPFRRDPMFVNRGDVLEQIDRRCSEPASRVAIVGLGGVGKSQLAIEFAYRFADCSPEKWIFWVHASTPARIVEGFKSIADNIKLMGRNQPTVDILKLVFDWLSNVRNGKWLLILDSADDPDVLLDSTIGGRGGERKLVEYLPQSVNGCVLLTTRNRDLAFRLTGTFQTIHEIGPMTQEEGLKLLENRLGRLSDGDTAVELVRSLDLVPLAISQAAAYIQMRAPRTSLAQYLDQFRQSESKKVKLLTHDAGDLRRDLRKDGGASNTILTTWQVSFDHIRSKRQSAADLLSLMSFFDRQGIPESLVALPKDSRNTAQSNRHNDISDSDTQDSGDKTESGLEDDIAILRNYCLIMQGEDTNTFEMHGLVQLSTRRWLKAQGLQEKFLEQYIVIMARAFPNGDYENWKVCRALFAHVEAAAEYWPKDEHLRKTWADLLHNGGWYALLQGRYATAELMSSQAMRNREEIMGKDHEGTLASTSNLGSTYWNQGRWEEAEKLQVEVIETRKLRLGEDHPDTLQSISNLASTYWSQGRWEEAEKLQVEVMETRKLRLGEDHPDTLQSINNLALIYRSQGRWEEAEKLQIEVTETSKVKLGEDHPDTLQNMSNLALIHWSQGRWEEAEKLQIEVMETSKVKLGADHPDTLSSIGNLGSTYWNQGRWEEAEKLQVEVMETRKLRLGEDHPSTLMSIGNLASVYQGQGRWEEAEKLQIEVMETSKVKLGADHPDTLTSIGNLAFTYWNQGRWEEAEKLQIEVMETSKVKLGADHPDTLTSIGNLALTHFSQGHWGEAERLQLQVTEAYMAQHGADHPDTLKTMSNLVMTYWRQGRLEEAKNLQIQVMETQKVELGTSHPDTLTSIDNLASIYSNQGKWKRAERLQVGVIKTRKAKLGSSHPDILTSMHNLAVTYGRQGRWDEAERLQTDVMETGKAKLGGSHMATITNSLAWTYWKQGRWEESMELYREVMETRKGKFGSWPVRSYAGV</sequence>
<organism evidence="4 5">
    <name type="scientific">Gibberella zeae</name>
    <name type="common">Wheat head blight fungus</name>
    <name type="synonym">Fusarium graminearum</name>
    <dbReference type="NCBI Taxonomy" id="5518"/>
    <lineage>
        <taxon>Eukaryota</taxon>
        <taxon>Fungi</taxon>
        <taxon>Dikarya</taxon>
        <taxon>Ascomycota</taxon>
        <taxon>Pezizomycotina</taxon>
        <taxon>Sordariomycetes</taxon>
        <taxon>Hypocreomycetidae</taxon>
        <taxon>Hypocreales</taxon>
        <taxon>Nectriaceae</taxon>
        <taxon>Fusarium</taxon>
    </lineage>
</organism>
<evidence type="ECO:0000259" key="3">
    <source>
        <dbReference type="Pfam" id="PF25000"/>
    </source>
</evidence>
<evidence type="ECO:0000256" key="1">
    <source>
        <dbReference type="SAM" id="MobiDB-lite"/>
    </source>
</evidence>
<dbReference type="Pfam" id="PF13424">
    <property type="entry name" value="TPR_12"/>
    <property type="match status" value="6"/>
</dbReference>
<gene>
    <name evidence="4" type="ORF">MDCFG202_LOCUS587510</name>
</gene>
<comment type="caution">
    <text evidence="4">The sequence shown here is derived from an EMBL/GenBank/DDBJ whole genome shotgun (WGS) entry which is preliminary data.</text>
</comment>
<evidence type="ECO:0000313" key="5">
    <source>
        <dbReference type="Proteomes" id="UP000746612"/>
    </source>
</evidence>
<dbReference type="Proteomes" id="UP000746612">
    <property type="component" value="Unassembled WGS sequence"/>
</dbReference>
<dbReference type="Gene3D" id="1.25.40.10">
    <property type="entry name" value="Tetratricopeptide repeat domain"/>
    <property type="match status" value="3"/>
</dbReference>
<dbReference type="InterPro" id="IPR056681">
    <property type="entry name" value="DUF7779"/>
</dbReference>
<name>A0A9N8RQ99_GIBZA</name>
<evidence type="ECO:0000259" key="2">
    <source>
        <dbReference type="Pfam" id="PF00931"/>
    </source>
</evidence>
<feature type="region of interest" description="Disordered" evidence="1">
    <location>
        <begin position="356"/>
        <end position="382"/>
    </location>
</feature>
<dbReference type="InterPro" id="IPR027417">
    <property type="entry name" value="P-loop_NTPase"/>
</dbReference>
<dbReference type="PANTHER" id="PTHR46082:SF6">
    <property type="entry name" value="AAA+ ATPASE DOMAIN-CONTAINING PROTEIN-RELATED"/>
    <property type="match status" value="1"/>
</dbReference>
<evidence type="ECO:0000313" key="4">
    <source>
        <dbReference type="EMBL" id="CAG2009515.1"/>
    </source>
</evidence>